<dbReference type="PANTHER" id="PTHR46558">
    <property type="entry name" value="TRACRIPTIONAL REGULATORY PROTEIN-RELATED-RELATED"/>
    <property type="match status" value="1"/>
</dbReference>
<dbReference type="SMART" id="SM00530">
    <property type="entry name" value="HTH_XRE"/>
    <property type="match status" value="1"/>
</dbReference>
<dbReference type="Gene3D" id="1.10.260.40">
    <property type="entry name" value="lambda repressor-like DNA-binding domains"/>
    <property type="match status" value="1"/>
</dbReference>
<dbReference type="GO" id="GO:0003677">
    <property type="term" value="F:DNA binding"/>
    <property type="evidence" value="ECO:0007669"/>
    <property type="project" value="UniProtKB-KW"/>
</dbReference>
<dbReference type="PROSITE" id="PS50943">
    <property type="entry name" value="HTH_CROC1"/>
    <property type="match status" value="1"/>
</dbReference>
<name>A0A7L7L0D1_9LACO</name>
<dbReference type="KEGG" id="cpab:G6534_08765"/>
<organism evidence="3 4">
    <name type="scientific">Companilactobacillus pabuli</name>
    <dbReference type="NCBI Taxonomy" id="2714036"/>
    <lineage>
        <taxon>Bacteria</taxon>
        <taxon>Bacillati</taxon>
        <taxon>Bacillota</taxon>
        <taxon>Bacilli</taxon>
        <taxon>Lactobacillales</taxon>
        <taxon>Lactobacillaceae</taxon>
        <taxon>Companilactobacillus</taxon>
    </lineage>
</organism>
<feature type="domain" description="HTH cro/C1-type" evidence="2">
    <location>
        <begin position="9"/>
        <end position="63"/>
    </location>
</feature>
<dbReference type="RefSeq" id="WP_059074616.1">
    <property type="nucleotide sequence ID" value="NZ_CP049366.1"/>
</dbReference>
<reference evidence="3 4" key="1">
    <citation type="submission" date="2020-02" db="EMBL/GenBank/DDBJ databases">
        <title>Complete Genome Sequence of Lactobacillus sp. NFFJ11 Isolated from animal feed.</title>
        <authorList>
            <person name="Jung J.Y."/>
        </authorList>
    </citation>
    <scope>NUCLEOTIDE SEQUENCE [LARGE SCALE GENOMIC DNA]</scope>
    <source>
        <strain evidence="3 4">NFFJ11</strain>
    </source>
</reference>
<dbReference type="SUPFAM" id="SSF47413">
    <property type="entry name" value="lambda repressor-like DNA-binding domains"/>
    <property type="match status" value="1"/>
</dbReference>
<keyword evidence="4" id="KW-1185">Reference proteome</keyword>
<evidence type="ECO:0000256" key="1">
    <source>
        <dbReference type="ARBA" id="ARBA00023125"/>
    </source>
</evidence>
<dbReference type="PANTHER" id="PTHR46558:SF11">
    <property type="entry name" value="HTH-TYPE TRANSCRIPTIONAL REGULATOR XRE"/>
    <property type="match status" value="1"/>
</dbReference>
<protein>
    <submittedName>
        <fullName evidence="3">Helix-turn-helix transcriptional regulator</fullName>
    </submittedName>
</protein>
<evidence type="ECO:0000313" key="4">
    <source>
        <dbReference type="Proteomes" id="UP000514410"/>
    </source>
</evidence>
<sequence length="376" mass="43441">MKLDMSKIILQKRKEKQVTQQQLADFVGVSKASVSKWEKGQTYPDITLLPLLASYFDITVDQLLSYSNNLSAEQIREIYQSLANSFKDNSPEQVYKSFEEIIHRYYSCAPLILEMGQFLVNHGDLFPGDDKKNKTEKYLTQAQDLFQHVSEISNDPELLAKAKNFSAYCSLILQKPDEVLQKLGQYVPEYYPVESLIAWAYQLKGENDKAVATTQSALFQYIAVMMSQLTNYLQLVVNQPQRFLATYQRGQQIIAAFSVKKLNPTIVINFLTSAAFGFAQVKNDEMVKQCLSEYVELLKNVKFPLKQHGDKYFDQIDDWLKQTDLGDNLPRSEQQLKTDFVTMITQNPIFMSYQNDKEFKEIFDHLNRIKENLGDE</sequence>
<gene>
    <name evidence="3" type="ORF">G6534_08765</name>
</gene>
<dbReference type="InterPro" id="IPR001387">
    <property type="entry name" value="Cro/C1-type_HTH"/>
</dbReference>
<dbReference type="AlphaFoldDB" id="A0A7L7L0D1"/>
<dbReference type="CDD" id="cd00093">
    <property type="entry name" value="HTH_XRE"/>
    <property type="match status" value="1"/>
</dbReference>
<dbReference type="Pfam" id="PF01381">
    <property type="entry name" value="HTH_3"/>
    <property type="match status" value="1"/>
</dbReference>
<accession>A0A7L7L0D1</accession>
<proteinExistence type="predicted"/>
<dbReference type="EMBL" id="CP049366">
    <property type="protein sequence ID" value="QMT84704.1"/>
    <property type="molecule type" value="Genomic_DNA"/>
</dbReference>
<keyword evidence="1" id="KW-0238">DNA-binding</keyword>
<evidence type="ECO:0000313" key="3">
    <source>
        <dbReference type="EMBL" id="QMT84704.1"/>
    </source>
</evidence>
<dbReference type="InterPro" id="IPR010982">
    <property type="entry name" value="Lambda_DNA-bd_dom_sf"/>
</dbReference>
<dbReference type="Proteomes" id="UP000514410">
    <property type="component" value="Chromosome"/>
</dbReference>
<evidence type="ECO:0000259" key="2">
    <source>
        <dbReference type="PROSITE" id="PS50943"/>
    </source>
</evidence>